<dbReference type="SUPFAM" id="SSF49879">
    <property type="entry name" value="SMAD/FHA domain"/>
    <property type="match status" value="1"/>
</dbReference>
<gene>
    <name evidence="3" type="ORF">CAPTEDRAFT_38304</name>
</gene>
<dbReference type="OMA" id="NIPYSEP"/>
<evidence type="ECO:0000256" key="1">
    <source>
        <dbReference type="SAM" id="MobiDB-lite"/>
    </source>
</evidence>
<organism evidence="3">
    <name type="scientific">Capitella teleta</name>
    <name type="common">Polychaete worm</name>
    <dbReference type="NCBI Taxonomy" id="283909"/>
    <lineage>
        <taxon>Eukaryota</taxon>
        <taxon>Metazoa</taxon>
        <taxon>Spiralia</taxon>
        <taxon>Lophotrochozoa</taxon>
        <taxon>Annelida</taxon>
        <taxon>Polychaeta</taxon>
        <taxon>Sedentaria</taxon>
        <taxon>Scolecida</taxon>
        <taxon>Capitellidae</taxon>
        <taxon>Capitella</taxon>
    </lineage>
</organism>
<dbReference type="EMBL" id="KB303346">
    <property type="protein sequence ID" value="ELU03252.1"/>
    <property type="molecule type" value="Genomic_DNA"/>
</dbReference>
<feature type="non-terminal residue" evidence="3">
    <location>
        <position position="211"/>
    </location>
</feature>
<dbReference type="HOGENOM" id="CLU_1307565_0_0_1"/>
<dbReference type="PANTHER" id="PTHR23308">
    <property type="entry name" value="NUCLEAR INHIBITOR OF PROTEIN PHOSPHATASE-1"/>
    <property type="match status" value="1"/>
</dbReference>
<dbReference type="InterPro" id="IPR050923">
    <property type="entry name" value="Cell_Proc_Reg/RNA_Proc"/>
</dbReference>
<feature type="region of interest" description="Disordered" evidence="1">
    <location>
        <begin position="146"/>
        <end position="183"/>
    </location>
</feature>
<dbReference type="Pfam" id="PF00498">
    <property type="entry name" value="FHA"/>
    <property type="match status" value="1"/>
</dbReference>
<feature type="compositionally biased region" description="Basic and acidic residues" evidence="1">
    <location>
        <begin position="146"/>
        <end position="163"/>
    </location>
</feature>
<evidence type="ECO:0000313" key="4">
    <source>
        <dbReference type="EnsemblMetazoa" id="CapteP38304"/>
    </source>
</evidence>
<feature type="domain" description="FHA" evidence="2">
    <location>
        <begin position="37"/>
        <end position="93"/>
    </location>
</feature>
<dbReference type="InterPro" id="IPR000253">
    <property type="entry name" value="FHA_dom"/>
</dbReference>
<dbReference type="OrthoDB" id="433755at2759"/>
<dbReference type="EnsemblMetazoa" id="CapteT38304">
    <property type="protein sequence ID" value="CapteP38304"/>
    <property type="gene ID" value="CapteG38304"/>
</dbReference>
<dbReference type="AlphaFoldDB" id="R7UIY9"/>
<dbReference type="EMBL" id="AMQN01024612">
    <property type="status" value="NOT_ANNOTATED_CDS"/>
    <property type="molecule type" value="Genomic_DNA"/>
</dbReference>
<evidence type="ECO:0000259" key="2">
    <source>
        <dbReference type="PROSITE" id="PS50006"/>
    </source>
</evidence>
<dbReference type="CDD" id="cd22677">
    <property type="entry name" value="FHA_Kanadaptin"/>
    <property type="match status" value="1"/>
</dbReference>
<dbReference type="STRING" id="283909.R7UIY9"/>
<dbReference type="InterPro" id="IPR008984">
    <property type="entry name" value="SMAD_FHA_dom_sf"/>
</dbReference>
<proteinExistence type="predicted"/>
<evidence type="ECO:0000313" key="5">
    <source>
        <dbReference type="Proteomes" id="UP000014760"/>
    </source>
</evidence>
<reference evidence="4" key="3">
    <citation type="submission" date="2015-06" db="UniProtKB">
        <authorList>
            <consortium name="EnsemblMetazoa"/>
        </authorList>
    </citation>
    <scope>IDENTIFICATION</scope>
</reference>
<reference evidence="3 5" key="2">
    <citation type="journal article" date="2013" name="Nature">
        <title>Insights into bilaterian evolution from three spiralian genomes.</title>
        <authorList>
            <person name="Simakov O."/>
            <person name="Marletaz F."/>
            <person name="Cho S.J."/>
            <person name="Edsinger-Gonzales E."/>
            <person name="Havlak P."/>
            <person name="Hellsten U."/>
            <person name="Kuo D.H."/>
            <person name="Larsson T."/>
            <person name="Lv J."/>
            <person name="Arendt D."/>
            <person name="Savage R."/>
            <person name="Osoegawa K."/>
            <person name="de Jong P."/>
            <person name="Grimwood J."/>
            <person name="Chapman J.A."/>
            <person name="Shapiro H."/>
            <person name="Aerts A."/>
            <person name="Otillar R.P."/>
            <person name="Terry A.Y."/>
            <person name="Boore J.L."/>
            <person name="Grigoriev I.V."/>
            <person name="Lindberg D.R."/>
            <person name="Seaver E.C."/>
            <person name="Weisblat D.A."/>
            <person name="Putnam N.H."/>
            <person name="Rokhsar D.S."/>
        </authorList>
    </citation>
    <scope>NUCLEOTIDE SEQUENCE</scope>
    <source>
        <strain evidence="3 5">I ESC-2004</strain>
    </source>
</reference>
<name>R7UIY9_CAPTE</name>
<keyword evidence="5" id="KW-1185">Reference proteome</keyword>
<dbReference type="PROSITE" id="PS50006">
    <property type="entry name" value="FHA_DOMAIN"/>
    <property type="match status" value="1"/>
</dbReference>
<sequence>PYKEPDWGGICEKKYSFEIVKSGAVIDTYDLTSKSSHVVGRLPTCDHCMEHPSLSRYHAVLQYCAVANDRHPIGWYLYDLDSTHGTTVNKYQVKGRVFTPLKVGYVVKFAGSTRLHILQGPDEDQDEESTLSIAEIRAQSAQHIAEKEARENMEEGEGDKTEGDSGCSWGITEDAPPDMELNPFTIGEAKNEKLYLDDPKKALKGFFEREG</sequence>
<dbReference type="Gene3D" id="2.60.200.20">
    <property type="match status" value="1"/>
</dbReference>
<dbReference type="Proteomes" id="UP000014760">
    <property type="component" value="Unassembled WGS sequence"/>
</dbReference>
<dbReference type="SMART" id="SM00240">
    <property type="entry name" value="FHA"/>
    <property type="match status" value="1"/>
</dbReference>
<reference evidence="5" key="1">
    <citation type="submission" date="2012-12" db="EMBL/GenBank/DDBJ databases">
        <authorList>
            <person name="Hellsten U."/>
            <person name="Grimwood J."/>
            <person name="Chapman J.A."/>
            <person name="Shapiro H."/>
            <person name="Aerts A."/>
            <person name="Otillar R.P."/>
            <person name="Terry A.Y."/>
            <person name="Boore J.L."/>
            <person name="Simakov O."/>
            <person name="Marletaz F."/>
            <person name="Cho S.-J."/>
            <person name="Edsinger-Gonzales E."/>
            <person name="Havlak P."/>
            <person name="Kuo D.-H."/>
            <person name="Larsson T."/>
            <person name="Lv J."/>
            <person name="Arendt D."/>
            <person name="Savage R."/>
            <person name="Osoegawa K."/>
            <person name="de Jong P."/>
            <person name="Lindberg D.R."/>
            <person name="Seaver E.C."/>
            <person name="Weisblat D.A."/>
            <person name="Putnam N.H."/>
            <person name="Grigoriev I.V."/>
            <person name="Rokhsar D.S."/>
        </authorList>
    </citation>
    <scope>NUCLEOTIDE SEQUENCE</scope>
    <source>
        <strain evidence="5">I ESC-2004</strain>
    </source>
</reference>
<feature type="non-terminal residue" evidence="3">
    <location>
        <position position="1"/>
    </location>
</feature>
<accession>R7UIY9</accession>
<protein>
    <recommendedName>
        <fullName evidence="2">FHA domain-containing protein</fullName>
    </recommendedName>
</protein>
<evidence type="ECO:0000313" key="3">
    <source>
        <dbReference type="EMBL" id="ELU03252.1"/>
    </source>
</evidence>